<comment type="caution">
    <text evidence="3">The sequence shown here is derived from an EMBL/GenBank/DDBJ whole genome shotgun (WGS) entry which is preliminary data.</text>
</comment>
<sequence length="182" mass="20363">MTQLKSRLMTFLMFLVPLLMAPGYANAQQPSEAEIKEMIQEQFERMYQKGVDDLESRIVVTGGVKPFAVVTDTGDKTKTIRIKQIEEMPADVALEVLRRSLIALLKKGKIGATAVFYTTANPNKESEADRVLVVEMEHIFGPTLAQLVPFTIDEGKALFGEQVVVEMENKIFNINVDEEPAE</sequence>
<dbReference type="EMBL" id="QNSA01000008">
    <property type="protein sequence ID" value="RBP71902.1"/>
    <property type="molecule type" value="Genomic_DNA"/>
</dbReference>
<keyword evidence="5" id="KW-1185">Reference proteome</keyword>
<dbReference type="EMBL" id="QPJB01000008">
    <property type="protein sequence ID" value="RCW32920.1"/>
    <property type="molecule type" value="Genomic_DNA"/>
</dbReference>
<evidence type="ECO:0000256" key="1">
    <source>
        <dbReference type="SAM" id="SignalP"/>
    </source>
</evidence>
<accession>A0A368UY02</accession>
<evidence type="ECO:0000313" key="3">
    <source>
        <dbReference type="EMBL" id="RCW32920.1"/>
    </source>
</evidence>
<feature type="chain" id="PRO_5030068049" evidence="1">
    <location>
        <begin position="28"/>
        <end position="182"/>
    </location>
</feature>
<keyword evidence="1" id="KW-0732">Signal</keyword>
<evidence type="ECO:0000313" key="5">
    <source>
        <dbReference type="Proteomes" id="UP000253065"/>
    </source>
</evidence>
<gene>
    <name evidence="3" type="ORF">DET51_108146</name>
    <name evidence="2" type="ORF">DET64_108147</name>
</gene>
<evidence type="ECO:0000313" key="4">
    <source>
        <dbReference type="Proteomes" id="UP000252795"/>
    </source>
</evidence>
<reference evidence="3 4" key="1">
    <citation type="submission" date="2018-07" db="EMBL/GenBank/DDBJ databases">
        <title>Freshwater and sediment microbial communities from various areas in North America, analyzing microbe dynamics in response to fracking.</title>
        <authorList>
            <person name="Lamendella R."/>
        </authorList>
    </citation>
    <scope>NUCLEOTIDE SEQUENCE [LARGE SCALE GENOMIC DNA]</scope>
    <source>
        <strain evidence="3 4">114E</strain>
        <strain evidence="2 5">114E_o</strain>
    </source>
</reference>
<evidence type="ECO:0000313" key="2">
    <source>
        <dbReference type="EMBL" id="RBP71902.1"/>
    </source>
</evidence>
<dbReference type="Proteomes" id="UP000253065">
    <property type="component" value="Unassembled WGS sequence"/>
</dbReference>
<protein>
    <submittedName>
        <fullName evidence="3">Uncharacterized protein</fullName>
    </submittedName>
</protein>
<feature type="signal peptide" evidence="1">
    <location>
        <begin position="1"/>
        <end position="27"/>
    </location>
</feature>
<dbReference type="AlphaFoldDB" id="A0A368UY02"/>
<name>A0A368UY02_MARNT</name>
<dbReference type="Proteomes" id="UP000252795">
    <property type="component" value="Unassembled WGS sequence"/>
</dbReference>
<organism evidence="3 4">
    <name type="scientific">Marinobacter nauticus</name>
    <name type="common">Marinobacter hydrocarbonoclasticus</name>
    <name type="synonym">Marinobacter aquaeolei</name>
    <dbReference type="NCBI Taxonomy" id="2743"/>
    <lineage>
        <taxon>Bacteria</taxon>
        <taxon>Pseudomonadati</taxon>
        <taxon>Pseudomonadota</taxon>
        <taxon>Gammaproteobacteria</taxon>
        <taxon>Pseudomonadales</taxon>
        <taxon>Marinobacteraceae</taxon>
        <taxon>Marinobacter</taxon>
    </lineage>
</organism>
<dbReference type="RefSeq" id="WP_113880142.1">
    <property type="nucleotide sequence ID" value="NZ_QNSA01000008.1"/>
</dbReference>
<proteinExistence type="predicted"/>